<organism evidence="8">
    <name type="scientific">Bactrocera latifrons</name>
    <name type="common">Malaysian fruit fly</name>
    <name type="synonym">Chaetodacus latifrons</name>
    <dbReference type="NCBI Taxonomy" id="174628"/>
    <lineage>
        <taxon>Eukaryota</taxon>
        <taxon>Metazoa</taxon>
        <taxon>Ecdysozoa</taxon>
        <taxon>Arthropoda</taxon>
        <taxon>Hexapoda</taxon>
        <taxon>Insecta</taxon>
        <taxon>Pterygota</taxon>
        <taxon>Neoptera</taxon>
        <taxon>Endopterygota</taxon>
        <taxon>Diptera</taxon>
        <taxon>Brachycera</taxon>
        <taxon>Muscomorpha</taxon>
        <taxon>Tephritoidea</taxon>
        <taxon>Tephritidae</taxon>
        <taxon>Bactrocera</taxon>
        <taxon>Bactrocera</taxon>
    </lineage>
</organism>
<evidence type="ECO:0000256" key="7">
    <source>
        <dbReference type="SAM" id="SignalP"/>
    </source>
</evidence>
<sequence>MWRAFFVIPILALTPNTILSVELRELETVYEWKKVEYGFAAEEDRQDAIDNENLVPENATPIDVAVDYHSEKGTRVFTTTPRFNTGIPYTLAVVTDKTEENGPVLLPYPDYSWHNSNGSNCEKITSVYRVAITECNQMILVDTGVIDDIQHCPPQLLVFDLNTDTLSHRYVFDPSIYVDVASLFITPIALVNDPPPKGSCSKLKVYVADVMFHGLVVYDSELDTAWRIENRFMYPDPDYGLLSIADEKFFIMDGIFGLASDGEQLYFHPLASINEYSVPLSVINNRTIFEEDVEAAPLAFRRVGERSSPCAAQAMDSHNNLYFVTFNPIKLTRWSPNKPYTPKTELDIPANPKLIEFVSAMKVHKNKAGIEELWMTSNRFQKVNRGTMDFSEVNFRLLRRPLDDIQKVSTSNKSHSESGSSSSKSQSDSGSSSDESQSESGSSSDESQSDSGSSSNESQRDSGSSSD</sequence>
<keyword evidence="5" id="KW-0325">Glycoprotein</keyword>
<evidence type="ECO:0000256" key="2">
    <source>
        <dbReference type="ARBA" id="ARBA00009127"/>
    </source>
</evidence>
<name>A0A0K8UJM3_BACLA</name>
<dbReference type="PANTHER" id="PTHR10009">
    <property type="entry name" value="PROTEIN YELLOW-RELATED"/>
    <property type="match status" value="1"/>
</dbReference>
<dbReference type="GO" id="GO:0005576">
    <property type="term" value="C:extracellular region"/>
    <property type="evidence" value="ECO:0007669"/>
    <property type="project" value="UniProtKB-SubCell"/>
</dbReference>
<feature type="signal peptide" evidence="7">
    <location>
        <begin position="1"/>
        <end position="20"/>
    </location>
</feature>
<proteinExistence type="inferred from homology"/>
<dbReference type="InterPro" id="IPR017996">
    <property type="entry name" value="MRJP/yellow-related"/>
</dbReference>
<keyword evidence="4 7" id="KW-0732">Signal</keyword>
<evidence type="ECO:0000313" key="8">
    <source>
        <dbReference type="EMBL" id="JAI26555.1"/>
    </source>
</evidence>
<dbReference type="OrthoDB" id="8184345at2759"/>
<reference evidence="8" key="1">
    <citation type="submission" date="2015-06" db="EMBL/GenBank/DDBJ databases">
        <authorList>
            <person name="Hoefler B.C."/>
            <person name="Straight P.D."/>
        </authorList>
    </citation>
    <scope>NUCLEOTIDE SEQUENCE</scope>
</reference>
<dbReference type="FunFam" id="2.120.10.30:FF:000045">
    <property type="entry name" value="Blast:Protein yellow"/>
    <property type="match status" value="1"/>
</dbReference>
<dbReference type="AlphaFoldDB" id="A0A0K8UJM3"/>
<evidence type="ECO:0000256" key="1">
    <source>
        <dbReference type="ARBA" id="ARBA00004613"/>
    </source>
</evidence>
<evidence type="ECO:0000256" key="6">
    <source>
        <dbReference type="SAM" id="MobiDB-lite"/>
    </source>
</evidence>
<feature type="compositionally biased region" description="Low complexity" evidence="6">
    <location>
        <begin position="409"/>
        <end position="467"/>
    </location>
</feature>
<dbReference type="PANTHER" id="PTHR10009:SF7">
    <property type="entry name" value="GH10609P-RELATED"/>
    <property type="match status" value="1"/>
</dbReference>
<feature type="region of interest" description="Disordered" evidence="6">
    <location>
        <begin position="406"/>
        <end position="467"/>
    </location>
</feature>
<dbReference type="Gene3D" id="2.120.10.30">
    <property type="entry name" value="TolB, C-terminal domain"/>
    <property type="match status" value="1"/>
</dbReference>
<comment type="subcellular location">
    <subcellularLocation>
        <location evidence="1">Secreted</location>
    </subcellularLocation>
</comment>
<feature type="chain" id="PRO_5005521195" evidence="7">
    <location>
        <begin position="21"/>
        <end position="467"/>
    </location>
</feature>
<dbReference type="EMBL" id="GDHF01025759">
    <property type="protein sequence ID" value="JAI26555.1"/>
    <property type="molecule type" value="Transcribed_RNA"/>
</dbReference>
<dbReference type="GeneID" id="108967642"/>
<comment type="similarity">
    <text evidence="2">Belongs to the major royal jelly protein family.</text>
</comment>
<evidence type="ECO:0000256" key="5">
    <source>
        <dbReference type="ARBA" id="ARBA00023180"/>
    </source>
</evidence>
<protein>
    <submittedName>
        <fullName evidence="8">Protein yellow</fullName>
    </submittedName>
</protein>
<dbReference type="PRINTS" id="PR01366">
    <property type="entry name" value="ROYALJELLY"/>
</dbReference>
<dbReference type="InterPro" id="IPR011042">
    <property type="entry name" value="6-blade_b-propeller_TolB-like"/>
</dbReference>
<evidence type="ECO:0000256" key="3">
    <source>
        <dbReference type="ARBA" id="ARBA00022525"/>
    </source>
</evidence>
<dbReference type="Pfam" id="PF03022">
    <property type="entry name" value="MRJP"/>
    <property type="match status" value="1"/>
</dbReference>
<keyword evidence="3" id="KW-0964">Secreted</keyword>
<accession>A0A0K8UJM3</accession>
<gene>
    <name evidence="8" type="primary">y_7</name>
    <name evidence="8" type="ORF">c2_g1_i3</name>
</gene>
<evidence type="ECO:0000256" key="4">
    <source>
        <dbReference type="ARBA" id="ARBA00022729"/>
    </source>
</evidence>